<keyword evidence="1" id="KW-0614">Plasmid</keyword>
<organism evidence="1 2">
    <name type="scientific">Spiroplasma kunkelii CR2-3x</name>
    <dbReference type="NCBI Taxonomy" id="273035"/>
    <lineage>
        <taxon>Bacteria</taxon>
        <taxon>Bacillati</taxon>
        <taxon>Mycoplasmatota</taxon>
        <taxon>Mollicutes</taxon>
        <taxon>Entomoplasmatales</taxon>
        <taxon>Spiroplasmataceae</taxon>
        <taxon>Spiroplasma</taxon>
    </lineage>
</organism>
<name>A0A0K2JJ29_SPIKU</name>
<evidence type="ECO:0000313" key="1">
    <source>
        <dbReference type="EMBL" id="ALA98595.1"/>
    </source>
</evidence>
<gene>
    <name evidence="1" type="ORF">SKUN_001744</name>
</gene>
<accession>A0A0K2JJ29</accession>
<dbReference type="Proteomes" id="UP000062963">
    <property type="component" value="Plasmid pSKU205"/>
</dbReference>
<dbReference type="PATRIC" id="fig|273035.7.peg.2124"/>
<evidence type="ECO:0000313" key="2">
    <source>
        <dbReference type="Proteomes" id="UP000062963"/>
    </source>
</evidence>
<dbReference type="RefSeq" id="WP_053391608.1">
    <property type="nucleotide sequence ID" value="NZ_CP012424.1"/>
</dbReference>
<keyword evidence="2" id="KW-1185">Reference proteome</keyword>
<dbReference type="KEGG" id="skn:SKUN_001744"/>
<proteinExistence type="predicted"/>
<protein>
    <submittedName>
        <fullName evidence="1">Uncharacterized protein</fullName>
    </submittedName>
</protein>
<geneLocation type="plasmid" evidence="1 2">
    <name>pSKU205</name>
</geneLocation>
<dbReference type="AlphaFoldDB" id="A0A0K2JJ29"/>
<sequence length="73" mass="8744">MLKLKNVLLKNNSSFDSFSQVKKLVSYFNKKEYKQRPHQLKIPTMKCKKMVEAFKKESQNKRQNKTIKSTSKY</sequence>
<reference evidence="1 2" key="1">
    <citation type="journal article" date="2015" name="Genome Announc.">
        <title>Complete Genome Sequence of Spiroplasma kunkelii Strain CR2-3x, Causal Agent of Corn Stunt Disease in Zea mays L.</title>
        <authorList>
            <person name="Davis R.E."/>
            <person name="Shao J."/>
            <person name="Dally E.L."/>
            <person name="Zhao Y."/>
            <person name="Gasparich G.E."/>
            <person name="Gaynor B.J."/>
            <person name="Athey J.C."/>
            <person name="Harrison N.A."/>
            <person name="Donofrio N."/>
        </authorList>
    </citation>
    <scope>NUCLEOTIDE SEQUENCE [LARGE SCALE GENOMIC DNA]</scope>
    <source>
        <strain evidence="1 2">CR2-3x</strain>
        <plasmid evidence="1">pSKU205</plasmid>
    </source>
</reference>
<dbReference type="EMBL" id="CP012424">
    <property type="protein sequence ID" value="ALA98595.1"/>
    <property type="molecule type" value="Genomic_DNA"/>
</dbReference>